<keyword evidence="3" id="KW-1003">Cell membrane</keyword>
<sequence>MIQRVLAPYSERVFFVLRVIYGLMFAMHGMQKVLGILADHAVPVGSQLWIGGIIELTTGLAIAVGLFTSWAAFLASGMMAVAYMQFHWKFQMGGAFFPVVNKGELAVMYCFAYLYLACRGAGPFSLDAKLRAGRG</sequence>
<feature type="transmembrane region" description="Helical" evidence="7">
    <location>
        <begin position="12"/>
        <end position="30"/>
    </location>
</feature>
<evidence type="ECO:0000256" key="4">
    <source>
        <dbReference type="ARBA" id="ARBA00022692"/>
    </source>
</evidence>
<name>A0ABZ2LVH6_9BACT</name>
<comment type="subcellular location">
    <subcellularLocation>
        <location evidence="1">Cell membrane</location>
        <topology evidence="1">Multi-pass membrane protein</topology>
    </subcellularLocation>
</comment>
<dbReference type="Proteomes" id="UP001370348">
    <property type="component" value="Chromosome"/>
</dbReference>
<dbReference type="RefSeq" id="WP_394824557.1">
    <property type="nucleotide sequence ID" value="NZ_CP089984.1"/>
</dbReference>
<comment type="similarity">
    <text evidence="2">Belongs to the DoxX family.</text>
</comment>
<evidence type="ECO:0000256" key="3">
    <source>
        <dbReference type="ARBA" id="ARBA00022475"/>
    </source>
</evidence>
<accession>A0ABZ2LVH6</accession>
<dbReference type="InterPro" id="IPR051907">
    <property type="entry name" value="DoxX-like_oxidoreductase"/>
</dbReference>
<evidence type="ECO:0000313" key="8">
    <source>
        <dbReference type="EMBL" id="WXB14933.1"/>
    </source>
</evidence>
<dbReference type="EMBL" id="CP089984">
    <property type="protein sequence ID" value="WXB14933.1"/>
    <property type="molecule type" value="Genomic_DNA"/>
</dbReference>
<dbReference type="InterPro" id="IPR032808">
    <property type="entry name" value="DoxX"/>
</dbReference>
<keyword evidence="4 7" id="KW-0812">Transmembrane</keyword>
<evidence type="ECO:0000256" key="1">
    <source>
        <dbReference type="ARBA" id="ARBA00004651"/>
    </source>
</evidence>
<dbReference type="PANTHER" id="PTHR33452">
    <property type="entry name" value="OXIDOREDUCTASE CATD-RELATED"/>
    <property type="match status" value="1"/>
</dbReference>
<evidence type="ECO:0000256" key="2">
    <source>
        <dbReference type="ARBA" id="ARBA00006679"/>
    </source>
</evidence>
<evidence type="ECO:0000256" key="7">
    <source>
        <dbReference type="SAM" id="Phobius"/>
    </source>
</evidence>
<dbReference type="Pfam" id="PF07681">
    <property type="entry name" value="DoxX"/>
    <property type="match status" value="1"/>
</dbReference>
<keyword evidence="6 7" id="KW-0472">Membrane</keyword>
<feature type="transmembrane region" description="Helical" evidence="7">
    <location>
        <begin position="50"/>
        <end position="83"/>
    </location>
</feature>
<reference evidence="8 9" key="1">
    <citation type="submission" date="2021-12" db="EMBL/GenBank/DDBJ databases">
        <title>Discovery of the Pendulisporaceae a myxobacterial family with distinct sporulation behavior and unique specialized metabolism.</title>
        <authorList>
            <person name="Garcia R."/>
            <person name="Popoff A."/>
            <person name="Bader C.D."/>
            <person name="Loehr J."/>
            <person name="Walesch S."/>
            <person name="Walt C."/>
            <person name="Boldt J."/>
            <person name="Bunk B."/>
            <person name="Haeckl F.J.F.P.J."/>
            <person name="Gunesch A.P."/>
            <person name="Birkelbach J."/>
            <person name="Nuebel U."/>
            <person name="Pietschmann T."/>
            <person name="Bach T."/>
            <person name="Mueller R."/>
        </authorList>
    </citation>
    <scope>NUCLEOTIDE SEQUENCE [LARGE SCALE GENOMIC DNA]</scope>
    <source>
        <strain evidence="8 9">MSr11954</strain>
    </source>
</reference>
<feature type="transmembrane region" description="Helical" evidence="7">
    <location>
        <begin position="95"/>
        <end position="116"/>
    </location>
</feature>
<dbReference type="PANTHER" id="PTHR33452:SF4">
    <property type="entry name" value="BLL4328 PROTEIN"/>
    <property type="match status" value="1"/>
</dbReference>
<evidence type="ECO:0000256" key="6">
    <source>
        <dbReference type="ARBA" id="ARBA00023136"/>
    </source>
</evidence>
<protein>
    <submittedName>
        <fullName evidence="8">DoxX family protein</fullName>
    </submittedName>
</protein>
<evidence type="ECO:0000256" key="5">
    <source>
        <dbReference type="ARBA" id="ARBA00022989"/>
    </source>
</evidence>
<keyword evidence="5 7" id="KW-1133">Transmembrane helix</keyword>
<gene>
    <name evidence="8" type="ORF">LZC94_44825</name>
</gene>
<evidence type="ECO:0000313" key="9">
    <source>
        <dbReference type="Proteomes" id="UP001370348"/>
    </source>
</evidence>
<proteinExistence type="inferred from homology"/>
<organism evidence="8 9">
    <name type="scientific">Pendulispora albinea</name>
    <dbReference type="NCBI Taxonomy" id="2741071"/>
    <lineage>
        <taxon>Bacteria</taxon>
        <taxon>Pseudomonadati</taxon>
        <taxon>Myxococcota</taxon>
        <taxon>Myxococcia</taxon>
        <taxon>Myxococcales</taxon>
        <taxon>Sorangiineae</taxon>
        <taxon>Pendulisporaceae</taxon>
        <taxon>Pendulispora</taxon>
    </lineage>
</organism>
<keyword evidence="9" id="KW-1185">Reference proteome</keyword>